<organism evidence="5 6">
    <name type="scientific">Pantoea ananatis (strain AJ13355)</name>
    <dbReference type="NCBI Taxonomy" id="932677"/>
    <lineage>
        <taxon>Bacteria</taxon>
        <taxon>Pseudomonadati</taxon>
        <taxon>Pseudomonadota</taxon>
        <taxon>Gammaproteobacteria</taxon>
        <taxon>Enterobacterales</taxon>
        <taxon>Erwiniaceae</taxon>
        <taxon>Pantoea</taxon>
    </lineage>
</organism>
<dbReference type="Proteomes" id="UP000006690">
    <property type="component" value="Chromosome"/>
</dbReference>
<evidence type="ECO:0000313" key="6">
    <source>
        <dbReference type="Proteomes" id="UP000006690"/>
    </source>
</evidence>
<keyword evidence="2" id="KW-0328">Glycosyltransferase</keyword>
<dbReference type="GO" id="GO:0016757">
    <property type="term" value="F:glycosyltransferase activity"/>
    <property type="evidence" value="ECO:0007669"/>
    <property type="project" value="UniProtKB-KW"/>
</dbReference>
<evidence type="ECO:0000256" key="2">
    <source>
        <dbReference type="ARBA" id="ARBA00022676"/>
    </source>
</evidence>
<name>A0A0H3KXF6_PANAA</name>
<feature type="domain" description="Glycosyltransferase 2-like" evidence="4">
    <location>
        <begin position="26"/>
        <end position="159"/>
    </location>
</feature>
<reference evidence="6" key="1">
    <citation type="journal article" date="2012" name="Appl. Microbiol. Biotechnol.">
        <title>The complete genome sequence of Pantoea ananatis AJ13355, an organism with great biotechnological potential.</title>
        <authorList>
            <person name="Hara Y."/>
            <person name="Kadotani N."/>
            <person name="Izui H."/>
            <person name="Katashkina J.I."/>
            <person name="Kuvaeva T.M."/>
            <person name="Andreeva I.G."/>
            <person name="Golubeva L.I."/>
            <person name="Malko D.B."/>
            <person name="Makeev V.J."/>
            <person name="Mashko S.V."/>
            <person name="Kozlov Y.I."/>
        </authorList>
    </citation>
    <scope>NUCLEOTIDE SEQUENCE [LARGE SCALE GENOMIC DNA]</scope>
    <source>
        <strain evidence="6">AJ13355</strain>
    </source>
</reference>
<dbReference type="PANTHER" id="PTHR43685">
    <property type="entry name" value="GLYCOSYLTRANSFERASE"/>
    <property type="match status" value="1"/>
</dbReference>
<dbReference type="AlphaFoldDB" id="A0A0H3KXF6"/>
<sequence>MIHRNFDEADAAVIMSVYYKDKPFQLYCSLWSLVNQTADGFVVLIFIDGNISNALKVVVNFFLENFSFIRVINSDINRGLATSLNESIDHLLYNHPNIEFFFRMDADDISALKRIDLQRSFLIKNENIDVLGGSCKEFGIFYKTIIKSGSDFKIKHNIIKLTPFIHPTVVFRKRVFVKGKRYPVKTHLSEDLAFWLDLALSGYIFHNIPDIVLFYRLNNATLHRRTGIKKAYSEMLCRINYIRHSQNNLLRNVTYSFAHFAIRIMPIALSKIIYKILR</sequence>
<dbReference type="KEGG" id="paj:PAJ_1784"/>
<dbReference type="InterPro" id="IPR001173">
    <property type="entry name" value="Glyco_trans_2-like"/>
</dbReference>
<gene>
    <name evidence="5" type="ordered locus">PAJ_1784</name>
</gene>
<dbReference type="EMBL" id="AP012032">
    <property type="protein sequence ID" value="BAK11864.1"/>
    <property type="molecule type" value="Genomic_DNA"/>
</dbReference>
<proteinExistence type="inferred from homology"/>
<dbReference type="InterPro" id="IPR029044">
    <property type="entry name" value="Nucleotide-diphossugar_trans"/>
</dbReference>
<dbReference type="Pfam" id="PF00535">
    <property type="entry name" value="Glycos_transf_2"/>
    <property type="match status" value="1"/>
</dbReference>
<protein>
    <recommendedName>
        <fullName evidence="4">Glycosyltransferase 2-like domain-containing protein</fullName>
    </recommendedName>
</protein>
<dbReference type="eggNOG" id="COG1215">
    <property type="taxonomic scope" value="Bacteria"/>
</dbReference>
<evidence type="ECO:0000313" key="5">
    <source>
        <dbReference type="EMBL" id="BAK11864.1"/>
    </source>
</evidence>
<keyword evidence="3" id="KW-0808">Transferase</keyword>
<evidence type="ECO:0000256" key="3">
    <source>
        <dbReference type="ARBA" id="ARBA00022679"/>
    </source>
</evidence>
<dbReference type="Gene3D" id="3.90.550.10">
    <property type="entry name" value="Spore Coat Polysaccharide Biosynthesis Protein SpsA, Chain A"/>
    <property type="match status" value="1"/>
</dbReference>
<accession>A0A0H3KXF6</accession>
<evidence type="ECO:0000259" key="4">
    <source>
        <dbReference type="Pfam" id="PF00535"/>
    </source>
</evidence>
<dbReference type="SUPFAM" id="SSF53448">
    <property type="entry name" value="Nucleotide-diphospho-sugar transferases"/>
    <property type="match status" value="1"/>
</dbReference>
<dbReference type="OrthoDB" id="9802649at2"/>
<comment type="similarity">
    <text evidence="1">Belongs to the glycosyltransferase 2 family.</text>
</comment>
<dbReference type="HOGENOM" id="CLU_025996_0_9_6"/>
<evidence type="ECO:0000256" key="1">
    <source>
        <dbReference type="ARBA" id="ARBA00006739"/>
    </source>
</evidence>
<dbReference type="PANTHER" id="PTHR43685:SF5">
    <property type="entry name" value="GLYCOSYLTRANSFERASE EPSE-RELATED"/>
    <property type="match status" value="1"/>
</dbReference>
<dbReference type="PATRIC" id="fig|932677.3.peg.2084"/>
<dbReference type="InterPro" id="IPR050834">
    <property type="entry name" value="Glycosyltransf_2"/>
</dbReference>
<dbReference type="RefSeq" id="WP_014594072.1">
    <property type="nucleotide sequence ID" value="NC_017531.2"/>
</dbReference>